<reference evidence="2 3" key="1">
    <citation type="submission" date="2018-03" db="EMBL/GenBank/DDBJ databases">
        <title>Genomic Encyclopedia of Archaeal and Bacterial Type Strains, Phase II (KMG-II): from individual species to whole genera.</title>
        <authorList>
            <person name="Goeker M."/>
        </authorList>
    </citation>
    <scope>NUCLEOTIDE SEQUENCE [LARGE SCALE GENOMIC DNA]</scope>
    <source>
        <strain evidence="2 3">DSM 29328</strain>
    </source>
</reference>
<feature type="region of interest" description="Disordered" evidence="1">
    <location>
        <begin position="49"/>
        <end position="94"/>
    </location>
</feature>
<evidence type="ECO:0000256" key="1">
    <source>
        <dbReference type="SAM" id="MobiDB-lite"/>
    </source>
</evidence>
<name>A0A2T0RNH4_9RHOB</name>
<organism evidence="2 3">
    <name type="scientific">Aliiruegeria haliotis</name>
    <dbReference type="NCBI Taxonomy" id="1280846"/>
    <lineage>
        <taxon>Bacteria</taxon>
        <taxon>Pseudomonadati</taxon>
        <taxon>Pseudomonadota</taxon>
        <taxon>Alphaproteobacteria</taxon>
        <taxon>Rhodobacterales</taxon>
        <taxon>Roseobacteraceae</taxon>
        <taxon>Aliiruegeria</taxon>
    </lineage>
</organism>
<evidence type="ECO:0000313" key="3">
    <source>
        <dbReference type="Proteomes" id="UP000239480"/>
    </source>
</evidence>
<sequence length="109" mass="11561">MTRRPGLHRAPTIRKGRCLQGLFQNGRALSRIGTRLWDFAAGIAGGRLAEGGRHGNGDPRGRASHAVGEQADQGRIASQPQVVNNDSAVPSSTAEAATRFATPYMLAKI</sequence>
<evidence type="ECO:0000313" key="2">
    <source>
        <dbReference type="EMBL" id="PRY22672.1"/>
    </source>
</evidence>
<keyword evidence="3" id="KW-1185">Reference proteome</keyword>
<gene>
    <name evidence="2" type="ORF">CLV78_106213</name>
</gene>
<accession>A0A2T0RNH4</accession>
<feature type="compositionally biased region" description="Polar residues" evidence="1">
    <location>
        <begin position="76"/>
        <end position="94"/>
    </location>
</feature>
<proteinExistence type="predicted"/>
<protein>
    <submittedName>
        <fullName evidence="2">Uncharacterized protein</fullName>
    </submittedName>
</protein>
<dbReference type="EMBL" id="PVTD01000006">
    <property type="protein sequence ID" value="PRY22672.1"/>
    <property type="molecule type" value="Genomic_DNA"/>
</dbReference>
<comment type="caution">
    <text evidence="2">The sequence shown here is derived from an EMBL/GenBank/DDBJ whole genome shotgun (WGS) entry which is preliminary data.</text>
</comment>
<dbReference type="AlphaFoldDB" id="A0A2T0RNH4"/>
<dbReference type="Proteomes" id="UP000239480">
    <property type="component" value="Unassembled WGS sequence"/>
</dbReference>
<feature type="compositionally biased region" description="Basic and acidic residues" evidence="1">
    <location>
        <begin position="50"/>
        <end position="61"/>
    </location>
</feature>